<dbReference type="InterPro" id="IPR029045">
    <property type="entry name" value="ClpP/crotonase-like_dom_sf"/>
</dbReference>
<keyword evidence="5" id="KW-1185">Reference proteome</keyword>
<evidence type="ECO:0000256" key="1">
    <source>
        <dbReference type="ARBA" id="ARBA00005254"/>
    </source>
</evidence>
<dbReference type="InterPro" id="IPR001753">
    <property type="entry name" value="Enoyl-CoA_hydra/iso"/>
</dbReference>
<dbReference type="InterPro" id="IPR014748">
    <property type="entry name" value="Enoyl-CoA_hydra_C"/>
</dbReference>
<evidence type="ECO:0000256" key="3">
    <source>
        <dbReference type="RuleBase" id="RU003707"/>
    </source>
</evidence>
<evidence type="ECO:0000256" key="2">
    <source>
        <dbReference type="ARBA" id="ARBA00023239"/>
    </source>
</evidence>
<dbReference type="SUPFAM" id="SSF52096">
    <property type="entry name" value="ClpP/crotonase"/>
    <property type="match status" value="1"/>
</dbReference>
<dbReference type="PANTHER" id="PTHR11941">
    <property type="entry name" value="ENOYL-COA HYDRATASE-RELATED"/>
    <property type="match status" value="1"/>
</dbReference>
<dbReference type="Proteomes" id="UP001597405">
    <property type="component" value="Unassembled WGS sequence"/>
</dbReference>
<evidence type="ECO:0000313" key="5">
    <source>
        <dbReference type="Proteomes" id="UP001597405"/>
    </source>
</evidence>
<comment type="similarity">
    <text evidence="1 3">Belongs to the enoyl-CoA hydratase/isomerase family.</text>
</comment>
<dbReference type="Pfam" id="PF00378">
    <property type="entry name" value="ECH_1"/>
    <property type="match status" value="1"/>
</dbReference>
<evidence type="ECO:0000313" key="4">
    <source>
        <dbReference type="EMBL" id="MFD1985457.1"/>
    </source>
</evidence>
<dbReference type="InterPro" id="IPR018376">
    <property type="entry name" value="Enoyl-CoA_hyd/isom_CS"/>
</dbReference>
<reference evidence="5" key="1">
    <citation type="journal article" date="2019" name="Int. J. Syst. Evol. Microbiol.">
        <title>The Global Catalogue of Microorganisms (GCM) 10K type strain sequencing project: providing services to taxonomists for standard genome sequencing and annotation.</title>
        <authorList>
            <consortium name="The Broad Institute Genomics Platform"/>
            <consortium name="The Broad Institute Genome Sequencing Center for Infectious Disease"/>
            <person name="Wu L."/>
            <person name="Ma J."/>
        </authorList>
    </citation>
    <scope>NUCLEOTIDE SEQUENCE [LARGE SCALE GENOMIC DNA]</scope>
    <source>
        <strain evidence="5">CGMCC 1.16225</strain>
    </source>
</reference>
<dbReference type="EMBL" id="JBHUGZ010000016">
    <property type="protein sequence ID" value="MFD1985457.1"/>
    <property type="molecule type" value="Genomic_DNA"/>
</dbReference>
<dbReference type="PANTHER" id="PTHR11941:SF54">
    <property type="entry name" value="ENOYL-COA HYDRATASE, MITOCHONDRIAL"/>
    <property type="match status" value="1"/>
</dbReference>
<gene>
    <name evidence="4" type="ORF">ACFSOZ_23400</name>
</gene>
<dbReference type="Gene3D" id="3.90.226.10">
    <property type="entry name" value="2-enoyl-CoA Hydratase, Chain A, domain 1"/>
    <property type="match status" value="1"/>
</dbReference>
<protein>
    <submittedName>
        <fullName evidence="4">Enoyl-CoA hydratase-related protein</fullName>
    </submittedName>
</protein>
<dbReference type="PROSITE" id="PS00166">
    <property type="entry name" value="ENOYL_COA_HYDRATASE"/>
    <property type="match status" value="1"/>
</dbReference>
<accession>A0ABW4UD31</accession>
<dbReference type="RefSeq" id="WP_379101813.1">
    <property type="nucleotide sequence ID" value="NZ_JBHUGZ010000016.1"/>
</dbReference>
<sequence length="271" mass="29159">MTDLPKLIDSKLEVSDRVALLVLDRDDVRNELTGTSLIDDIVQTVDWINGGAAISVLLITGAGKAFSAGGNVKDMRDRKGSFAGDVYEVQDRYRRGIQRIALATHRLEVPVIAAVNGAAIGAGFDLATMCDIRIAAEDAVFGSTFINLGIVPGDGGAWFLQDLLGPQRAAELIFSGRLVRAEEALRLGIVLEIATASELRSQALQLAASIAGKPPQALRLAKRLLKAARRLDLPDFLDLCAVFQGMCHNTQDHAEAVEAFLDKRPALFQGR</sequence>
<comment type="caution">
    <text evidence="4">The sequence shown here is derived from an EMBL/GenBank/DDBJ whole genome shotgun (WGS) entry which is preliminary data.</text>
</comment>
<dbReference type="Gene3D" id="1.10.12.10">
    <property type="entry name" value="Lyase 2-enoyl-coa Hydratase, Chain A, domain 2"/>
    <property type="match status" value="1"/>
</dbReference>
<name>A0ABW4UD31_9HYPH</name>
<keyword evidence="2" id="KW-0456">Lyase</keyword>
<organism evidence="4 5">
    <name type="scientific">Mesorhizobium newzealandense</name>
    <dbReference type="NCBI Taxonomy" id="1300302"/>
    <lineage>
        <taxon>Bacteria</taxon>
        <taxon>Pseudomonadati</taxon>
        <taxon>Pseudomonadota</taxon>
        <taxon>Alphaproteobacteria</taxon>
        <taxon>Hyphomicrobiales</taxon>
        <taxon>Phyllobacteriaceae</taxon>
        <taxon>Mesorhizobium</taxon>
    </lineage>
</organism>
<dbReference type="CDD" id="cd06558">
    <property type="entry name" value="crotonase-like"/>
    <property type="match status" value="1"/>
</dbReference>
<proteinExistence type="inferred from homology"/>